<protein>
    <submittedName>
        <fullName evidence="4">BON domain-containing protein</fullName>
    </submittedName>
</protein>
<dbReference type="InterPro" id="IPR051686">
    <property type="entry name" value="Lipoprotein_DolP"/>
</dbReference>
<evidence type="ECO:0000256" key="2">
    <source>
        <dbReference type="SAM" id="SignalP"/>
    </source>
</evidence>
<evidence type="ECO:0000259" key="3">
    <source>
        <dbReference type="PROSITE" id="PS50914"/>
    </source>
</evidence>
<feature type="signal peptide" evidence="2">
    <location>
        <begin position="1"/>
        <end position="37"/>
    </location>
</feature>
<comment type="caution">
    <text evidence="4">The sequence shown here is derived from an EMBL/GenBank/DDBJ whole genome shotgun (WGS) entry which is preliminary data.</text>
</comment>
<dbReference type="PANTHER" id="PTHR34606">
    <property type="entry name" value="BON DOMAIN-CONTAINING PROTEIN"/>
    <property type="match status" value="1"/>
</dbReference>
<dbReference type="PANTHER" id="PTHR34606:SF4">
    <property type="entry name" value="OUTER MEMBRANE LIPOPROTEIN DOLP"/>
    <property type="match status" value="1"/>
</dbReference>
<keyword evidence="1 2" id="KW-0732">Signal</keyword>
<proteinExistence type="predicted"/>
<keyword evidence="5" id="KW-1185">Reference proteome</keyword>
<dbReference type="InterPro" id="IPR014004">
    <property type="entry name" value="Transpt-assoc_nodulatn_dom_bac"/>
</dbReference>
<evidence type="ECO:0000313" key="4">
    <source>
        <dbReference type="EMBL" id="NHO65059.1"/>
    </source>
</evidence>
<dbReference type="Pfam" id="PF04972">
    <property type="entry name" value="BON"/>
    <property type="match status" value="2"/>
</dbReference>
<gene>
    <name evidence="4" type="ORF">G8770_05830</name>
</gene>
<name>A0A9E5JTK8_9GAMM</name>
<reference evidence="4" key="1">
    <citation type="submission" date="2020-03" db="EMBL/GenBank/DDBJ databases">
        <authorList>
            <person name="Guo F."/>
        </authorList>
    </citation>
    <scope>NUCLEOTIDE SEQUENCE</scope>
    <source>
        <strain evidence="4">JCM 30134</strain>
    </source>
</reference>
<feature type="domain" description="BON" evidence="3">
    <location>
        <begin position="135"/>
        <end position="202"/>
    </location>
</feature>
<dbReference type="SMART" id="SM00749">
    <property type="entry name" value="BON"/>
    <property type="match status" value="2"/>
</dbReference>
<evidence type="ECO:0000313" key="5">
    <source>
        <dbReference type="Proteomes" id="UP000787472"/>
    </source>
</evidence>
<organism evidence="4 5">
    <name type="scientific">Pseudomaricurvus hydrocarbonicus</name>
    <dbReference type="NCBI Taxonomy" id="1470433"/>
    <lineage>
        <taxon>Bacteria</taxon>
        <taxon>Pseudomonadati</taxon>
        <taxon>Pseudomonadota</taxon>
        <taxon>Gammaproteobacteria</taxon>
        <taxon>Cellvibrionales</taxon>
        <taxon>Cellvibrionaceae</taxon>
        <taxon>Pseudomaricurvus</taxon>
    </lineage>
</organism>
<dbReference type="RefSeq" id="WP_167183138.1">
    <property type="nucleotide sequence ID" value="NZ_JAAONZ010000003.1"/>
</dbReference>
<accession>A0A9E5JTK8</accession>
<dbReference type="EMBL" id="JAAONZ010000003">
    <property type="protein sequence ID" value="NHO65059.1"/>
    <property type="molecule type" value="Genomic_DNA"/>
</dbReference>
<feature type="domain" description="BON" evidence="3">
    <location>
        <begin position="57"/>
        <end position="126"/>
    </location>
</feature>
<feature type="chain" id="PRO_5039440997" evidence="2">
    <location>
        <begin position="38"/>
        <end position="202"/>
    </location>
</feature>
<dbReference type="PROSITE" id="PS51257">
    <property type="entry name" value="PROKAR_LIPOPROTEIN"/>
    <property type="match status" value="1"/>
</dbReference>
<dbReference type="InterPro" id="IPR007055">
    <property type="entry name" value="BON_dom"/>
</dbReference>
<dbReference type="AlphaFoldDB" id="A0A9E5JTK8"/>
<evidence type="ECO:0000256" key="1">
    <source>
        <dbReference type="ARBA" id="ARBA00022729"/>
    </source>
</evidence>
<sequence>MMFTTRRLSTARLSTAIRWGLAALLLATAGCTTIVDATTDAPIQLNPGKRTLGAMIDDEQLETVAVVNINKASPYLKQANIDVVAFNSILLLTGQVASNDLRMLAGETAKKIHGVRQVFNEIQVQGTTSILARTNDTWLTTKVKSVLLANQDVDSSRIKVVTEDGVVYLLGLLSRAEANRAAETVSTIGGVQKVVKAVEYIN</sequence>
<dbReference type="PROSITE" id="PS50914">
    <property type="entry name" value="BON"/>
    <property type="match status" value="2"/>
</dbReference>
<dbReference type="Proteomes" id="UP000787472">
    <property type="component" value="Unassembled WGS sequence"/>
</dbReference>
<dbReference type="Gene3D" id="3.30.1340.30">
    <property type="match status" value="1"/>
</dbReference>